<name>A0ABD0QRH6_CIRMR</name>
<feature type="non-terminal residue" evidence="2">
    <location>
        <position position="1"/>
    </location>
</feature>
<dbReference type="EMBL" id="JAMKFB020000007">
    <property type="protein sequence ID" value="KAL0188812.1"/>
    <property type="molecule type" value="Genomic_DNA"/>
</dbReference>
<protein>
    <recommendedName>
        <fullName evidence="1">FATC domain-containing protein</fullName>
    </recommendedName>
</protein>
<proteinExistence type="predicted"/>
<comment type="caution">
    <text evidence="2">The sequence shown here is derived from an EMBL/GenBank/DDBJ whole genome shotgun (WGS) entry which is preliminary data.</text>
</comment>
<evidence type="ECO:0000259" key="1">
    <source>
        <dbReference type="Pfam" id="PF02260"/>
    </source>
</evidence>
<feature type="domain" description="FATC" evidence="1">
    <location>
        <begin position="41"/>
        <end position="59"/>
    </location>
</feature>
<organism evidence="2 3">
    <name type="scientific">Cirrhinus mrigala</name>
    <name type="common">Mrigala</name>
    <dbReference type="NCBI Taxonomy" id="683832"/>
    <lineage>
        <taxon>Eukaryota</taxon>
        <taxon>Metazoa</taxon>
        <taxon>Chordata</taxon>
        <taxon>Craniata</taxon>
        <taxon>Vertebrata</taxon>
        <taxon>Euteleostomi</taxon>
        <taxon>Actinopterygii</taxon>
        <taxon>Neopterygii</taxon>
        <taxon>Teleostei</taxon>
        <taxon>Ostariophysi</taxon>
        <taxon>Cypriniformes</taxon>
        <taxon>Cyprinidae</taxon>
        <taxon>Labeoninae</taxon>
        <taxon>Labeonini</taxon>
        <taxon>Cirrhinus</taxon>
    </lineage>
</organism>
<gene>
    <name evidence="2" type="ORF">M9458_015911</name>
</gene>
<dbReference type="InterPro" id="IPR003152">
    <property type="entry name" value="FATC_dom"/>
</dbReference>
<accession>A0ABD0QRH6</accession>
<keyword evidence="3" id="KW-1185">Reference proteome</keyword>
<dbReference type="Pfam" id="PF02260">
    <property type="entry name" value="FATC"/>
    <property type="match status" value="1"/>
</dbReference>
<evidence type="ECO:0000313" key="2">
    <source>
        <dbReference type="EMBL" id="KAL0188812.1"/>
    </source>
</evidence>
<dbReference type="AlphaFoldDB" id="A0ABD0QRH6"/>
<reference evidence="2 3" key="1">
    <citation type="submission" date="2024-05" db="EMBL/GenBank/DDBJ databases">
        <title>Genome sequencing and assembly of Indian major carp, Cirrhinus mrigala (Hamilton, 1822).</title>
        <authorList>
            <person name="Mohindra V."/>
            <person name="Chowdhury L.M."/>
            <person name="Lal K."/>
            <person name="Jena J.K."/>
        </authorList>
    </citation>
    <scope>NUCLEOTIDE SEQUENCE [LARGE SCALE GENOMIC DNA]</scope>
    <source>
        <strain evidence="2">CM1030</strain>
        <tissue evidence="2">Blood</tissue>
    </source>
</reference>
<dbReference type="Proteomes" id="UP001529510">
    <property type="component" value="Unassembled WGS sequence"/>
</dbReference>
<evidence type="ECO:0000313" key="3">
    <source>
        <dbReference type="Proteomes" id="UP001529510"/>
    </source>
</evidence>
<sequence length="60" mass="6978">EELCLGFEKTPEYKGMLAVARGEKEHNIRARHNEKDLSVEDQATDPNILGRVWIGWEPWN</sequence>